<keyword evidence="2" id="KW-0812">Transmembrane</keyword>
<dbReference type="AlphaFoldDB" id="A0A931BAY4"/>
<dbReference type="RefSeq" id="WP_196192927.1">
    <property type="nucleotide sequence ID" value="NZ_JADPRT010000002.1"/>
</dbReference>
<dbReference type="Proteomes" id="UP000657385">
    <property type="component" value="Unassembled WGS sequence"/>
</dbReference>
<feature type="compositionally biased region" description="Pro residues" evidence="1">
    <location>
        <begin position="25"/>
        <end position="51"/>
    </location>
</feature>
<organism evidence="4 5">
    <name type="scientific">Streptacidiphilus fuscans</name>
    <dbReference type="NCBI Taxonomy" id="2789292"/>
    <lineage>
        <taxon>Bacteria</taxon>
        <taxon>Bacillati</taxon>
        <taxon>Actinomycetota</taxon>
        <taxon>Actinomycetes</taxon>
        <taxon>Kitasatosporales</taxon>
        <taxon>Streptomycetaceae</taxon>
        <taxon>Streptacidiphilus</taxon>
    </lineage>
</organism>
<protein>
    <submittedName>
        <fullName evidence="4">Uncharacterized protein</fullName>
    </submittedName>
</protein>
<gene>
    <name evidence="3" type="ORF">I2501_07000</name>
    <name evidence="4" type="ORF">I2501_38235</name>
</gene>
<feature type="region of interest" description="Disordered" evidence="1">
    <location>
        <begin position="1"/>
        <end position="51"/>
    </location>
</feature>
<evidence type="ECO:0000313" key="5">
    <source>
        <dbReference type="Proteomes" id="UP000657385"/>
    </source>
</evidence>
<keyword evidence="2" id="KW-0472">Membrane</keyword>
<accession>A0A931BAY4</accession>
<evidence type="ECO:0000256" key="1">
    <source>
        <dbReference type="SAM" id="MobiDB-lite"/>
    </source>
</evidence>
<keyword evidence="5" id="KW-1185">Reference proteome</keyword>
<feature type="transmembrane region" description="Helical" evidence="2">
    <location>
        <begin position="242"/>
        <end position="265"/>
    </location>
</feature>
<evidence type="ECO:0000256" key="2">
    <source>
        <dbReference type="SAM" id="Phobius"/>
    </source>
</evidence>
<feature type="transmembrane region" description="Helical" evidence="2">
    <location>
        <begin position="60"/>
        <end position="82"/>
    </location>
</feature>
<feature type="transmembrane region" description="Helical" evidence="2">
    <location>
        <begin position="164"/>
        <end position="185"/>
    </location>
</feature>
<sequence>MTNSQSGSSEQQQAQPGWGSARGGYPPPNGYPPPHPGAYPPPPGWQQPTPPPGSFVNSPALAVTVTFLAVAIVAVLLAVWPVRDFFYDTNMAGTPGTYVASACAHDPTVKNDPYICTGTFTSTDGSLVVPDVQLADSDVTVGHPTPLVREWGGTMWNQPSFAHAAMDAAWGLAFLAGLGLVLARIDMCFSTVDPSKPKYKIGPNGLLIAADEDEDDAPVGEQSASGRKSNIPSKAPWRQVAYFGWGLLWLTGPLTVIAFAIGLIAEHIANN</sequence>
<dbReference type="EMBL" id="JADPRT010000028">
    <property type="protein sequence ID" value="MBF9073869.1"/>
    <property type="molecule type" value="Genomic_DNA"/>
</dbReference>
<dbReference type="EMBL" id="JADPRT010000002">
    <property type="protein sequence ID" value="MBF9067786.1"/>
    <property type="molecule type" value="Genomic_DNA"/>
</dbReference>
<reference evidence="4" key="1">
    <citation type="submission" date="2020-11" db="EMBL/GenBank/DDBJ databases">
        <title>Isolation and identification of active actinomycetes.</title>
        <authorList>
            <person name="Yu B."/>
        </authorList>
    </citation>
    <scope>NUCLEOTIDE SEQUENCE</scope>
    <source>
        <strain evidence="4">NEAU-YB345</strain>
    </source>
</reference>
<proteinExistence type="predicted"/>
<keyword evidence="2" id="KW-1133">Transmembrane helix</keyword>
<comment type="caution">
    <text evidence="4">The sequence shown here is derived from an EMBL/GenBank/DDBJ whole genome shotgun (WGS) entry which is preliminary data.</text>
</comment>
<evidence type="ECO:0000313" key="4">
    <source>
        <dbReference type="EMBL" id="MBF9073869.1"/>
    </source>
</evidence>
<name>A0A931BAY4_9ACTN</name>
<feature type="compositionally biased region" description="Low complexity" evidence="1">
    <location>
        <begin position="1"/>
        <end position="15"/>
    </location>
</feature>
<evidence type="ECO:0000313" key="3">
    <source>
        <dbReference type="EMBL" id="MBF9067786.1"/>
    </source>
</evidence>